<proteinExistence type="predicted"/>
<feature type="non-terminal residue" evidence="2">
    <location>
        <position position="480"/>
    </location>
</feature>
<reference evidence="3" key="1">
    <citation type="journal article" date="2018" name="Nat. Microbiol.">
        <title>Leveraging single-cell genomics to expand the fungal tree of life.</title>
        <authorList>
            <person name="Ahrendt S.R."/>
            <person name="Quandt C.A."/>
            <person name="Ciobanu D."/>
            <person name="Clum A."/>
            <person name="Salamov A."/>
            <person name="Andreopoulos B."/>
            <person name="Cheng J.F."/>
            <person name="Woyke T."/>
            <person name="Pelin A."/>
            <person name="Henrissat B."/>
            <person name="Reynolds N.K."/>
            <person name="Benny G.L."/>
            <person name="Smith M.E."/>
            <person name="James T.Y."/>
            <person name="Grigoriev I.V."/>
        </authorList>
    </citation>
    <scope>NUCLEOTIDE SEQUENCE [LARGE SCALE GENOMIC DNA]</scope>
</reference>
<accession>A0A4P9W4Y7</accession>
<sequence>MNLTPRFARDDHQRGCCDARVEHPGRGYSTLPAYAEPYPSHYLHTSRPPSTIDDLSDPDYGFNSTLRTASASASATATVTATSPTGSSAGSESSSGAASGYSRASGGGGGGASAFRLQSLIDSNGKLHIKKAKLGQTGGGKTSRLVHHEEDDRRDVNQAKKVAGGLHHHQPFNIGFAYPFSSATTQQASTSAARFSDVPATYGNIHPEKLTEADFASAFSNAPLSFLNDMPAPPHLAKSVANTNQIRHLPLPHPHPHPHAYPYPLPLRPIPMPAHEITQHRSEGTWLPRGFDDAEEGEIDYANEYFKCESDDECFDDHGADGPMRKQCLPDPCGDGYSARAPTSPVAIGIPQQPASEYPQAAPAAVPASFGAPSLRITSPPPSAPPSTMMTTPPPLPLFDSESSTTSTPPDFSPAARTPTLPYSAFRSPPPLPVRAPSPCRGPCCAPSNGSSSEISASVSISASASASVSASASASTTST</sequence>
<feature type="region of interest" description="Disordered" evidence="1">
    <location>
        <begin position="372"/>
        <end position="480"/>
    </location>
</feature>
<keyword evidence="3" id="KW-1185">Reference proteome</keyword>
<dbReference type="EMBL" id="KZ997423">
    <property type="protein sequence ID" value="RKO87439.1"/>
    <property type="molecule type" value="Genomic_DNA"/>
</dbReference>
<dbReference type="Proteomes" id="UP000269721">
    <property type="component" value="Unassembled WGS sequence"/>
</dbReference>
<feature type="region of interest" description="Disordered" evidence="1">
    <location>
        <begin position="39"/>
        <end position="58"/>
    </location>
</feature>
<feature type="region of interest" description="Disordered" evidence="1">
    <location>
        <begin position="80"/>
        <end position="109"/>
    </location>
</feature>
<feature type="compositionally biased region" description="Low complexity" evidence="1">
    <location>
        <begin position="398"/>
        <end position="414"/>
    </location>
</feature>
<evidence type="ECO:0000313" key="2">
    <source>
        <dbReference type="EMBL" id="RKO87439.1"/>
    </source>
</evidence>
<dbReference type="AlphaFoldDB" id="A0A4P9W4Y7"/>
<organism evidence="2 3">
    <name type="scientific">Blyttiomyces helicus</name>
    <dbReference type="NCBI Taxonomy" id="388810"/>
    <lineage>
        <taxon>Eukaryota</taxon>
        <taxon>Fungi</taxon>
        <taxon>Fungi incertae sedis</taxon>
        <taxon>Chytridiomycota</taxon>
        <taxon>Chytridiomycota incertae sedis</taxon>
        <taxon>Chytridiomycetes</taxon>
        <taxon>Chytridiomycetes incertae sedis</taxon>
        <taxon>Blyttiomyces</taxon>
    </lineage>
</organism>
<evidence type="ECO:0000256" key="1">
    <source>
        <dbReference type="SAM" id="MobiDB-lite"/>
    </source>
</evidence>
<feature type="compositionally biased region" description="Low complexity" evidence="1">
    <location>
        <begin position="451"/>
        <end position="480"/>
    </location>
</feature>
<protein>
    <submittedName>
        <fullName evidence="2">Uncharacterized protein</fullName>
    </submittedName>
</protein>
<feature type="region of interest" description="Disordered" evidence="1">
    <location>
        <begin position="133"/>
        <end position="153"/>
    </location>
</feature>
<gene>
    <name evidence="2" type="ORF">BDK51DRAFT_38665</name>
</gene>
<name>A0A4P9W4Y7_9FUNG</name>
<feature type="compositionally biased region" description="Low complexity" evidence="1">
    <location>
        <begin position="80"/>
        <end position="104"/>
    </location>
</feature>
<evidence type="ECO:0000313" key="3">
    <source>
        <dbReference type="Proteomes" id="UP000269721"/>
    </source>
</evidence>